<dbReference type="AlphaFoldDB" id="A0A0N4V1N1"/>
<feature type="compositionally biased region" description="Basic and acidic residues" evidence="3">
    <location>
        <begin position="200"/>
        <end position="213"/>
    </location>
</feature>
<keyword evidence="1" id="KW-0694">RNA-binding</keyword>
<evidence type="ECO:0000313" key="7">
    <source>
        <dbReference type="Proteomes" id="UP000274131"/>
    </source>
</evidence>
<evidence type="ECO:0000259" key="5">
    <source>
        <dbReference type="PROSITE" id="PS50137"/>
    </source>
</evidence>
<accession>A0A0N4V1N1</accession>
<dbReference type="OrthoDB" id="433755at2759"/>
<feature type="region of interest" description="Disordered" evidence="3">
    <location>
        <begin position="532"/>
        <end position="642"/>
    </location>
</feature>
<dbReference type="PROSITE" id="PS50006">
    <property type="entry name" value="FHA_DOMAIN"/>
    <property type="match status" value="1"/>
</dbReference>
<feature type="domain" description="FHA" evidence="4">
    <location>
        <begin position="88"/>
        <end position="144"/>
    </location>
</feature>
<dbReference type="SUPFAM" id="SSF49879">
    <property type="entry name" value="SMAD/FHA domain"/>
    <property type="match status" value="1"/>
</dbReference>
<feature type="region of interest" description="Disordered" evidence="3">
    <location>
        <begin position="353"/>
        <end position="376"/>
    </location>
</feature>
<evidence type="ECO:0000256" key="1">
    <source>
        <dbReference type="PROSITE-ProRule" id="PRU00266"/>
    </source>
</evidence>
<evidence type="ECO:0000256" key="3">
    <source>
        <dbReference type="SAM" id="MobiDB-lite"/>
    </source>
</evidence>
<name>A0A0N4V1N1_ENTVE</name>
<dbReference type="InterPro" id="IPR050923">
    <property type="entry name" value="Cell_Proc_Reg/RNA_Proc"/>
</dbReference>
<evidence type="ECO:0000313" key="8">
    <source>
        <dbReference type="WBParaSite" id="EVEC_0000386501-mRNA-1"/>
    </source>
</evidence>
<dbReference type="EMBL" id="UXUI01007627">
    <property type="protein sequence ID" value="VDD88430.1"/>
    <property type="molecule type" value="Genomic_DNA"/>
</dbReference>
<dbReference type="WBParaSite" id="EVEC_0000386501-mRNA-1">
    <property type="protein sequence ID" value="EVEC_0000386501-mRNA-1"/>
    <property type="gene ID" value="EVEC_0000386501"/>
</dbReference>
<dbReference type="STRING" id="51028.A0A0N4V1N1"/>
<dbReference type="CDD" id="cd19856">
    <property type="entry name" value="DSRM_Kanadaptin"/>
    <property type="match status" value="1"/>
</dbReference>
<dbReference type="Pfam" id="PF00035">
    <property type="entry name" value="dsrm"/>
    <property type="match status" value="1"/>
</dbReference>
<feature type="domain" description="DRBM" evidence="5">
    <location>
        <begin position="242"/>
        <end position="316"/>
    </location>
</feature>
<protein>
    <submittedName>
        <fullName evidence="8">FHA domain-containing protein</fullName>
    </submittedName>
</protein>
<feature type="compositionally biased region" description="Polar residues" evidence="3">
    <location>
        <begin position="631"/>
        <end position="641"/>
    </location>
</feature>
<dbReference type="PANTHER" id="PTHR23308">
    <property type="entry name" value="NUCLEAR INHIBITOR OF PROTEIN PHOSPHATASE-1"/>
    <property type="match status" value="1"/>
</dbReference>
<dbReference type="CDD" id="cd22677">
    <property type="entry name" value="FHA_Kanadaptin"/>
    <property type="match status" value="1"/>
</dbReference>
<gene>
    <name evidence="6" type="ORF">EVEC_LOCUS3573</name>
</gene>
<organism evidence="8">
    <name type="scientific">Enterobius vermicularis</name>
    <name type="common">Human pinworm</name>
    <dbReference type="NCBI Taxonomy" id="51028"/>
    <lineage>
        <taxon>Eukaryota</taxon>
        <taxon>Metazoa</taxon>
        <taxon>Ecdysozoa</taxon>
        <taxon>Nematoda</taxon>
        <taxon>Chromadorea</taxon>
        <taxon>Rhabditida</taxon>
        <taxon>Spirurina</taxon>
        <taxon>Oxyuridomorpha</taxon>
        <taxon>Oxyuroidea</taxon>
        <taxon>Oxyuridae</taxon>
        <taxon>Enterobius</taxon>
    </lineage>
</organism>
<keyword evidence="7" id="KW-1185">Reference proteome</keyword>
<dbReference type="Proteomes" id="UP000274131">
    <property type="component" value="Unassembled WGS sequence"/>
</dbReference>
<evidence type="ECO:0000259" key="4">
    <source>
        <dbReference type="PROSITE" id="PS50006"/>
    </source>
</evidence>
<feature type="compositionally biased region" description="Basic and acidic residues" evidence="3">
    <location>
        <begin position="536"/>
        <end position="545"/>
    </location>
</feature>
<evidence type="ECO:0000313" key="6">
    <source>
        <dbReference type="EMBL" id="VDD88430.1"/>
    </source>
</evidence>
<dbReference type="Pfam" id="PF00498">
    <property type="entry name" value="FHA"/>
    <property type="match status" value="1"/>
</dbReference>
<feature type="compositionally biased region" description="Basic and acidic residues" evidence="3">
    <location>
        <begin position="599"/>
        <end position="616"/>
    </location>
</feature>
<reference evidence="8" key="1">
    <citation type="submission" date="2017-02" db="UniProtKB">
        <authorList>
            <consortium name="WormBaseParasite"/>
        </authorList>
    </citation>
    <scope>IDENTIFICATION</scope>
</reference>
<proteinExistence type="predicted"/>
<feature type="coiled-coil region" evidence="2">
    <location>
        <begin position="379"/>
        <end position="406"/>
    </location>
</feature>
<feature type="region of interest" description="Disordered" evidence="3">
    <location>
        <begin position="661"/>
        <end position="682"/>
    </location>
</feature>
<feature type="region of interest" description="Disordered" evidence="3">
    <location>
        <begin position="200"/>
        <end position="222"/>
    </location>
</feature>
<keyword evidence="2" id="KW-0175">Coiled coil</keyword>
<sequence length="682" mass="77283">MVVSRMQKLRQDLHGKYVFKLLIVLFGLRINDTQQSTSVTSAIPVLDYSVPEWAAEPPVDADYGFDIIKNGLVVETLKFSSRKSTTFITVGRLPSCDIRLEHPSVSRYHCVLQYGNGIMEKARKGWYVFDLGSTHGTKLNKRRIPPKQYIRIWVGHVLQIGGSTRIMNLVGPPTDVEPEWEYSPTEMKKMREQERIAKESKLKEELNKAHQSSESESDEETYHERLGKYFDAEDNQEKYQKDPLKVLSHFFEEEGFDMEFSFTEMGTGRTHKWHCSIELPVDTATGQSLSASASCSGSKKEAQVACALNACHILDAQGVLYRRSNVRRRKERDLEENDFYDSDEDTFFDRTGQIEKSRENRRKRALKAQGKPTEETETYESLLRKISEIEAEMKSLQARLLTLSGRETRRKEFVEDDDIDAFYKDIISKETDDLTTKTEKSQLRLQLTELKHEKERMEKLARIVKPLELPKLEPTSQASGTEKGITANANKVFAATMKKLAQLRRAKAVNAAENPNEGSSAVQTADDVFVAEEEDDKKSECDETPRISSLYSSRSGDRASPDVSPNANEQEGEGSLTAAELHDVSVVQEEDDSCASGTEIRKQTKREDSAELEIRTKRPRVRTRLSKESGKVSTGDATNRLNAADYGEGCVNRDEDYITWVPPDTQSGDGRTALNEKFGGRY</sequence>
<dbReference type="InterPro" id="IPR008984">
    <property type="entry name" value="SMAD_FHA_dom_sf"/>
</dbReference>
<evidence type="ECO:0000256" key="2">
    <source>
        <dbReference type="SAM" id="Coils"/>
    </source>
</evidence>
<dbReference type="GO" id="GO:0003723">
    <property type="term" value="F:RNA binding"/>
    <property type="evidence" value="ECO:0007669"/>
    <property type="project" value="UniProtKB-UniRule"/>
</dbReference>
<reference evidence="6 7" key="2">
    <citation type="submission" date="2018-10" db="EMBL/GenBank/DDBJ databases">
        <authorList>
            <consortium name="Pathogen Informatics"/>
        </authorList>
    </citation>
    <scope>NUCLEOTIDE SEQUENCE [LARGE SCALE GENOMIC DNA]</scope>
</reference>
<dbReference type="PROSITE" id="PS50137">
    <property type="entry name" value="DS_RBD"/>
    <property type="match status" value="1"/>
</dbReference>
<dbReference type="SMART" id="SM00240">
    <property type="entry name" value="FHA"/>
    <property type="match status" value="1"/>
</dbReference>
<dbReference type="Gene3D" id="2.60.200.20">
    <property type="match status" value="1"/>
</dbReference>
<dbReference type="InterPro" id="IPR014720">
    <property type="entry name" value="dsRBD_dom"/>
</dbReference>
<dbReference type="InterPro" id="IPR000253">
    <property type="entry name" value="FHA_dom"/>
</dbReference>